<dbReference type="Proteomes" id="UP001597102">
    <property type="component" value="Unassembled WGS sequence"/>
</dbReference>
<feature type="transmembrane region" description="Helical" evidence="9">
    <location>
        <begin position="189"/>
        <end position="214"/>
    </location>
</feature>
<keyword evidence="6 9" id="KW-1133">Transmembrane helix</keyword>
<gene>
    <name evidence="10" type="ORF">ACFQ2F_04060</name>
</gene>
<proteinExistence type="inferred from homology"/>
<accession>A0ABW3J813</accession>
<dbReference type="RefSeq" id="WP_379086065.1">
    <property type="nucleotide sequence ID" value="NZ_JBHTJO010000001.1"/>
</dbReference>
<dbReference type="InterPro" id="IPR052157">
    <property type="entry name" value="BCAA_transport_permease"/>
</dbReference>
<comment type="caution">
    <text evidence="10">The sequence shown here is derived from an EMBL/GenBank/DDBJ whole genome shotgun (WGS) entry which is preliminary data.</text>
</comment>
<dbReference type="Pfam" id="PF02653">
    <property type="entry name" value="BPD_transp_2"/>
    <property type="match status" value="1"/>
</dbReference>
<evidence type="ECO:0000256" key="3">
    <source>
        <dbReference type="ARBA" id="ARBA00022475"/>
    </source>
</evidence>
<comment type="similarity">
    <text evidence="8">Belongs to the binding-protein-dependent transport system permease family. LivHM subfamily.</text>
</comment>
<dbReference type="InterPro" id="IPR001851">
    <property type="entry name" value="ABC_transp_permease"/>
</dbReference>
<keyword evidence="4 9" id="KW-0812">Transmembrane</keyword>
<reference evidence="11" key="1">
    <citation type="journal article" date="2019" name="Int. J. Syst. Evol. Microbiol.">
        <title>The Global Catalogue of Microorganisms (GCM) 10K type strain sequencing project: providing services to taxonomists for standard genome sequencing and annotation.</title>
        <authorList>
            <consortium name="The Broad Institute Genomics Platform"/>
            <consortium name="The Broad Institute Genome Sequencing Center for Infectious Disease"/>
            <person name="Wu L."/>
            <person name="Ma J."/>
        </authorList>
    </citation>
    <scope>NUCLEOTIDE SEQUENCE [LARGE SCALE GENOMIC DNA]</scope>
    <source>
        <strain evidence="11">CCUG 61697</strain>
    </source>
</reference>
<dbReference type="CDD" id="cd06582">
    <property type="entry name" value="TM_PBP1_LivH_like"/>
    <property type="match status" value="1"/>
</dbReference>
<feature type="transmembrane region" description="Helical" evidence="9">
    <location>
        <begin position="6"/>
        <end position="29"/>
    </location>
</feature>
<dbReference type="EMBL" id="JBHTJO010000001">
    <property type="protein sequence ID" value="MFD0986264.1"/>
    <property type="molecule type" value="Genomic_DNA"/>
</dbReference>
<feature type="transmembrane region" description="Helical" evidence="9">
    <location>
        <begin position="136"/>
        <end position="160"/>
    </location>
</feature>
<name>A0ABW3J813_9HYPH</name>
<dbReference type="PANTHER" id="PTHR11795">
    <property type="entry name" value="BRANCHED-CHAIN AMINO ACID TRANSPORT SYSTEM PERMEASE PROTEIN LIVH"/>
    <property type="match status" value="1"/>
</dbReference>
<keyword evidence="3" id="KW-1003">Cell membrane</keyword>
<keyword evidence="5" id="KW-0029">Amino-acid transport</keyword>
<feature type="transmembrane region" description="Helical" evidence="9">
    <location>
        <begin position="41"/>
        <end position="62"/>
    </location>
</feature>
<feature type="transmembrane region" description="Helical" evidence="9">
    <location>
        <begin position="226"/>
        <end position="251"/>
    </location>
</feature>
<keyword evidence="2" id="KW-0813">Transport</keyword>
<evidence type="ECO:0000256" key="8">
    <source>
        <dbReference type="ARBA" id="ARBA00037998"/>
    </source>
</evidence>
<sequence length="292" mass="30674">MATLSGILSSAITLGAIYAASSVSLALLWGSIRMLNLAHGAFIVAGAYGSVILVTFLGLPWWCGLLGGVLGGALGGLVVYLGLVRWVFGRPGFDLKIIILTMAMSTIAVDMINNLIGPRMQSQPFRVDGRFDFLGLNMPLQTLLVVAGCGAMVVALQLIVEKTSLGRLIRAVSQDMTAAQLNGIPVQWVVLQVIILAGVVAGLSGVFLTTFTTVYPTAGFDPLLKALIVCVVGGLGSIPGALIAAFLLALIEATVQYTLGVKWGFPVLLLSVVVVLTYFPNGLFGRQELVRN</sequence>
<evidence type="ECO:0000256" key="9">
    <source>
        <dbReference type="SAM" id="Phobius"/>
    </source>
</evidence>
<keyword evidence="11" id="KW-1185">Reference proteome</keyword>
<feature type="transmembrane region" description="Helical" evidence="9">
    <location>
        <begin position="263"/>
        <end position="284"/>
    </location>
</feature>
<dbReference type="PANTHER" id="PTHR11795:SF445">
    <property type="entry name" value="AMINO ACID ABC TRANSPORTER PERMEASE PROTEIN"/>
    <property type="match status" value="1"/>
</dbReference>
<comment type="subcellular location">
    <subcellularLocation>
        <location evidence="1">Cell membrane</location>
        <topology evidence="1">Multi-pass membrane protein</topology>
    </subcellularLocation>
</comment>
<feature type="transmembrane region" description="Helical" evidence="9">
    <location>
        <begin position="68"/>
        <end position="88"/>
    </location>
</feature>
<evidence type="ECO:0000313" key="11">
    <source>
        <dbReference type="Proteomes" id="UP001597102"/>
    </source>
</evidence>
<protein>
    <submittedName>
        <fullName evidence="10">Branched-chain amino acid ABC transporter permease</fullName>
    </submittedName>
</protein>
<evidence type="ECO:0000256" key="2">
    <source>
        <dbReference type="ARBA" id="ARBA00022448"/>
    </source>
</evidence>
<evidence type="ECO:0000256" key="7">
    <source>
        <dbReference type="ARBA" id="ARBA00023136"/>
    </source>
</evidence>
<evidence type="ECO:0000256" key="4">
    <source>
        <dbReference type="ARBA" id="ARBA00022692"/>
    </source>
</evidence>
<evidence type="ECO:0000256" key="6">
    <source>
        <dbReference type="ARBA" id="ARBA00022989"/>
    </source>
</evidence>
<organism evidence="10 11">
    <name type="scientific">Methyloligella solikamskensis</name>
    <dbReference type="NCBI Taxonomy" id="1177756"/>
    <lineage>
        <taxon>Bacteria</taxon>
        <taxon>Pseudomonadati</taxon>
        <taxon>Pseudomonadota</taxon>
        <taxon>Alphaproteobacteria</taxon>
        <taxon>Hyphomicrobiales</taxon>
        <taxon>Hyphomicrobiaceae</taxon>
        <taxon>Methyloligella</taxon>
    </lineage>
</organism>
<feature type="transmembrane region" description="Helical" evidence="9">
    <location>
        <begin position="95"/>
        <end position="116"/>
    </location>
</feature>
<evidence type="ECO:0000256" key="5">
    <source>
        <dbReference type="ARBA" id="ARBA00022970"/>
    </source>
</evidence>
<evidence type="ECO:0000256" key="1">
    <source>
        <dbReference type="ARBA" id="ARBA00004651"/>
    </source>
</evidence>
<keyword evidence="7 9" id="KW-0472">Membrane</keyword>
<evidence type="ECO:0000313" key="10">
    <source>
        <dbReference type="EMBL" id="MFD0986264.1"/>
    </source>
</evidence>